<dbReference type="PROSITE" id="PS51257">
    <property type="entry name" value="PROKAR_LIPOPROTEIN"/>
    <property type="match status" value="1"/>
</dbReference>
<accession>A0A4Q9DYL5</accession>
<dbReference type="OrthoDB" id="2544341at2"/>
<evidence type="ECO:0000256" key="5">
    <source>
        <dbReference type="SAM" id="SignalP"/>
    </source>
</evidence>
<dbReference type="PANTHER" id="PTHR43649:SF31">
    <property type="entry name" value="SN-GLYCEROL-3-PHOSPHATE-BINDING PERIPLASMIC PROTEIN UGPB"/>
    <property type="match status" value="1"/>
</dbReference>
<comment type="caution">
    <text evidence="6">The sequence shown here is derived from an EMBL/GenBank/DDBJ whole genome shotgun (WGS) entry which is preliminary data.</text>
</comment>
<keyword evidence="7" id="KW-1185">Reference proteome</keyword>
<feature type="chain" id="PRO_5020669852" evidence="5">
    <location>
        <begin position="29"/>
        <end position="468"/>
    </location>
</feature>
<feature type="signal peptide" evidence="5">
    <location>
        <begin position="1"/>
        <end position="28"/>
    </location>
</feature>
<reference evidence="6 7" key="1">
    <citation type="submission" date="2019-02" db="EMBL/GenBank/DDBJ databases">
        <title>Paenibacillus sp. nov., isolated from surface-sterilized tissue of Thalictrum simplex L.</title>
        <authorList>
            <person name="Tuo L."/>
        </authorList>
    </citation>
    <scope>NUCLEOTIDE SEQUENCE [LARGE SCALE GENOMIC DNA]</scope>
    <source>
        <strain evidence="6 7">N2SHLJ1</strain>
    </source>
</reference>
<dbReference type="PANTHER" id="PTHR43649">
    <property type="entry name" value="ARABINOSE-BINDING PROTEIN-RELATED"/>
    <property type="match status" value="1"/>
</dbReference>
<comment type="subcellular location">
    <subcellularLocation>
        <location evidence="1">Cell envelope</location>
    </subcellularLocation>
</comment>
<evidence type="ECO:0000256" key="4">
    <source>
        <dbReference type="ARBA" id="ARBA00022729"/>
    </source>
</evidence>
<proteinExistence type="inferred from homology"/>
<dbReference type="GO" id="GO:0030313">
    <property type="term" value="C:cell envelope"/>
    <property type="evidence" value="ECO:0007669"/>
    <property type="project" value="UniProtKB-SubCell"/>
</dbReference>
<dbReference type="Pfam" id="PF01547">
    <property type="entry name" value="SBP_bac_1"/>
    <property type="match status" value="1"/>
</dbReference>
<dbReference type="AlphaFoldDB" id="A0A4Q9DYL5"/>
<gene>
    <name evidence="6" type="ORF">EYB31_03670</name>
</gene>
<dbReference type="Gene3D" id="3.40.190.10">
    <property type="entry name" value="Periplasmic binding protein-like II"/>
    <property type="match status" value="1"/>
</dbReference>
<evidence type="ECO:0000256" key="1">
    <source>
        <dbReference type="ARBA" id="ARBA00004196"/>
    </source>
</evidence>
<dbReference type="CDD" id="cd13585">
    <property type="entry name" value="PBP2_TMBP_like"/>
    <property type="match status" value="1"/>
</dbReference>
<evidence type="ECO:0000313" key="6">
    <source>
        <dbReference type="EMBL" id="TBL81200.1"/>
    </source>
</evidence>
<protein>
    <submittedName>
        <fullName evidence="6">Extracellular solute-binding protein</fullName>
    </submittedName>
</protein>
<evidence type="ECO:0000256" key="2">
    <source>
        <dbReference type="ARBA" id="ARBA00008520"/>
    </source>
</evidence>
<evidence type="ECO:0000256" key="3">
    <source>
        <dbReference type="ARBA" id="ARBA00022448"/>
    </source>
</evidence>
<keyword evidence="3" id="KW-0813">Transport</keyword>
<dbReference type="InterPro" id="IPR006059">
    <property type="entry name" value="SBP"/>
</dbReference>
<evidence type="ECO:0000313" key="7">
    <source>
        <dbReference type="Proteomes" id="UP000293142"/>
    </source>
</evidence>
<dbReference type="Proteomes" id="UP000293142">
    <property type="component" value="Unassembled WGS sequence"/>
</dbReference>
<name>A0A4Q9DYL5_9BACL</name>
<organism evidence="6 7">
    <name type="scientific">Paenibacillus thalictri</name>
    <dbReference type="NCBI Taxonomy" id="2527873"/>
    <lineage>
        <taxon>Bacteria</taxon>
        <taxon>Bacillati</taxon>
        <taxon>Bacillota</taxon>
        <taxon>Bacilli</taxon>
        <taxon>Bacillales</taxon>
        <taxon>Paenibacillaceae</taxon>
        <taxon>Paenibacillus</taxon>
    </lineage>
</organism>
<sequence>MGGKLFMKKNMRYASMALSLVLASSALAACGQNDKTPAASGDSAASGSGQAVKLKFWTNARHDADLMKEKIDKFNETHKGKIEVETQIMTDNYEQALQTAIQADEAPDVFNAKMKLKFEDLVKMKAIEPLDSYMNDDVTKRFGENLLKLDRQNALDGKTYSLPNYGTTWRLIYNKDLFAKAGIAEPPKSLSELVEDAKKITEAGKADNVYGFALNMKTPAAAFERGLLPMVRLDGKDYYDWKTGQYTFDVLKPYVQTLKQIVDNKSMLPGYESLDIDPLRNQFAAGKIGMYFSLSAEPGVYDSQFPTKINWGVAQVPTVDGQAPKGANYINGGASWLYMSGKSKNKQAAWEFMNYLYSDEVLVPYYEQGKGVSVVPSVVEKAKEPTLKNFKDFAPKDDAMWPAYPVHKVEGKPWQNVISEVILGLTPLDNAIQDLNKRYNDGLNTEEKAGNVKRVVIPDFDAHALIKK</sequence>
<comment type="similarity">
    <text evidence="2">Belongs to the bacterial solute-binding protein 1 family.</text>
</comment>
<dbReference type="InterPro" id="IPR050490">
    <property type="entry name" value="Bact_solute-bd_prot1"/>
</dbReference>
<keyword evidence="4 5" id="KW-0732">Signal</keyword>
<dbReference type="SUPFAM" id="SSF53850">
    <property type="entry name" value="Periplasmic binding protein-like II"/>
    <property type="match status" value="1"/>
</dbReference>
<dbReference type="EMBL" id="SIRE01000003">
    <property type="protein sequence ID" value="TBL81200.1"/>
    <property type="molecule type" value="Genomic_DNA"/>
</dbReference>